<evidence type="ECO:0000313" key="2">
    <source>
        <dbReference type="EMBL" id="KAI1616734.1"/>
    </source>
</evidence>
<comment type="caution">
    <text evidence="2">The sequence shown here is derived from an EMBL/GenBank/DDBJ whole genome shotgun (WGS) entry which is preliminary data.</text>
</comment>
<name>A0AAN6IIQ6_9EURO</name>
<feature type="compositionally biased region" description="Polar residues" evidence="1">
    <location>
        <begin position="210"/>
        <end position="220"/>
    </location>
</feature>
<organism evidence="2 3">
    <name type="scientific">Exophiala viscosa</name>
    <dbReference type="NCBI Taxonomy" id="2486360"/>
    <lineage>
        <taxon>Eukaryota</taxon>
        <taxon>Fungi</taxon>
        <taxon>Dikarya</taxon>
        <taxon>Ascomycota</taxon>
        <taxon>Pezizomycotina</taxon>
        <taxon>Eurotiomycetes</taxon>
        <taxon>Chaetothyriomycetidae</taxon>
        <taxon>Chaetothyriales</taxon>
        <taxon>Herpotrichiellaceae</taxon>
        <taxon>Exophiala</taxon>
    </lineage>
</organism>
<feature type="compositionally biased region" description="Low complexity" evidence="1">
    <location>
        <begin position="252"/>
        <end position="262"/>
    </location>
</feature>
<dbReference type="EMBL" id="MU404351">
    <property type="protein sequence ID" value="KAI1616734.1"/>
    <property type="molecule type" value="Genomic_DNA"/>
</dbReference>
<evidence type="ECO:0000256" key="1">
    <source>
        <dbReference type="SAM" id="MobiDB-lite"/>
    </source>
</evidence>
<dbReference type="AlphaFoldDB" id="A0AAN6IIQ6"/>
<dbReference type="Proteomes" id="UP001203852">
    <property type="component" value="Unassembled WGS sequence"/>
</dbReference>
<accession>A0AAN6IIQ6</accession>
<proteinExistence type="predicted"/>
<sequence length="767" mass="80145">MPRGGRRQVAAEDDDSDSGYGLEPMSPNTKKEHDKKKIMEADLGVATANFIKTSDYSNRIVTSNLPLIRQCDIPNTEEAKVVKENKAQLNEWNNWKYTEEAQQTASGDGLIGGMTGGGHRFNTMAALKADSSRLGRPITLDDTYDDRPKGSAQKFGGMVGGTSHAKGFRPPPLTHTLKAPLVLPASTSKKRRGAATQARPWPPPALQGTPAFTNADSQATPKKGIQTHKPMTGSTSLPGQAGPSRAPARKNTVTAAVDSSTAARPRPAIAGQYLVDPSTFMSSVMKLISPGPKATEPVQAQVNLTTSATVTQGPPPPSSAPTNSVDTNIDTIRKVPVTEFSFPLSGTLAPGHVSTHTDGEPSPAALSGFSPSAASQAPVPQIADVDALADALVGLGIEGAPVNKPSTVDTQFLTATSPVDASSQSGSLMDSPVPEDVAADVLVADNDKNVVVINGVRYVQESELLALKGSLKNPDTTVDAGPHLHVSPLVSPAATTLDPLSNQIRTESLLPSCEVESSRMAKSTGMMNPFSPREPVTEEVKVQAHANPTSTDQPFEPPVRASPRTLDEVLVAAVRAAAIPRSGARTATQASSTPETGKSTVTSNTIISKWAVPEENAKPSVMHLASQAGTDSKPTKTTNTVNTIVSKWATPIEPAKPSVLQPKPSNGTQAHASKAVPIVKSKGTPQAAAPTTAQSATDSIIGDRRIFGRISTYAANGPTHDEPPHRPAPQRKYHAPGPGYALLLADLEAAGAVSSSTAKELNAEKKL</sequence>
<gene>
    <name evidence="2" type="ORF">EDD36DRAFT_461606</name>
</gene>
<feature type="region of interest" description="Disordered" evidence="1">
    <location>
        <begin position="185"/>
        <end position="262"/>
    </location>
</feature>
<reference evidence="2" key="1">
    <citation type="journal article" date="2022" name="bioRxiv">
        <title>Deciphering the potential niche of two novel black yeast fungi from a biological soil crust based on their genomes, phenotypes, and melanin regulation.</title>
        <authorList>
            <consortium name="DOE Joint Genome Institute"/>
            <person name="Carr E.C."/>
            <person name="Barton Q."/>
            <person name="Grambo S."/>
            <person name="Sullivan M."/>
            <person name="Renfro C.M."/>
            <person name="Kuo A."/>
            <person name="Pangilinan J."/>
            <person name="Lipzen A."/>
            <person name="Keymanesh K."/>
            <person name="Savage E."/>
            <person name="Barry K."/>
            <person name="Grigoriev I.V."/>
            <person name="Riekhof W.R."/>
            <person name="Harris S.S."/>
        </authorList>
    </citation>
    <scope>NUCLEOTIDE SEQUENCE</scope>
    <source>
        <strain evidence="2">JF 03-4F</strain>
    </source>
</reference>
<feature type="region of interest" description="Disordered" evidence="1">
    <location>
        <begin position="1"/>
        <end position="35"/>
    </location>
</feature>
<protein>
    <submittedName>
        <fullName evidence="2">Uncharacterized protein</fullName>
    </submittedName>
</protein>
<evidence type="ECO:0000313" key="3">
    <source>
        <dbReference type="Proteomes" id="UP001203852"/>
    </source>
</evidence>
<feature type="region of interest" description="Disordered" evidence="1">
    <location>
        <begin position="714"/>
        <end position="737"/>
    </location>
</feature>
<feature type="region of interest" description="Disordered" evidence="1">
    <location>
        <begin position="352"/>
        <end position="372"/>
    </location>
</feature>
<keyword evidence="3" id="KW-1185">Reference proteome</keyword>